<reference evidence="1" key="2">
    <citation type="submission" date="2020-09" db="EMBL/GenBank/DDBJ databases">
        <authorList>
            <person name="Sun Q."/>
            <person name="Ohkuma M."/>
        </authorList>
    </citation>
    <scope>NUCLEOTIDE SEQUENCE</scope>
    <source>
        <strain evidence="1">JCM 31311</strain>
    </source>
</reference>
<dbReference type="EMBL" id="BMQL01000018">
    <property type="protein sequence ID" value="GGR15273.1"/>
    <property type="molecule type" value="Genomic_DNA"/>
</dbReference>
<comment type="caution">
    <text evidence="1">The sequence shown here is derived from an EMBL/GenBank/DDBJ whole genome shotgun (WGS) entry which is preliminary data.</text>
</comment>
<keyword evidence="2" id="KW-1185">Reference proteome</keyword>
<organism evidence="1 2">
    <name type="scientific">Deinococcus ruber</name>
    <dbReference type="NCBI Taxonomy" id="1848197"/>
    <lineage>
        <taxon>Bacteria</taxon>
        <taxon>Thermotogati</taxon>
        <taxon>Deinococcota</taxon>
        <taxon>Deinococci</taxon>
        <taxon>Deinococcales</taxon>
        <taxon>Deinococcaceae</taxon>
        <taxon>Deinococcus</taxon>
    </lineage>
</organism>
<dbReference type="RefSeq" id="WP_189091335.1">
    <property type="nucleotide sequence ID" value="NZ_BMQL01000018.1"/>
</dbReference>
<sequence length="156" mass="18129">MPLLPFQVMPMLFSYTFLDAREIAPERRRVMMPDDRILPVDVVPDWYWHRAERIMGHVQDSLRGDVSLFTYFTCEEAPDGTLFHTVYAFPDSLDWTVISTSKTILEALEQHATIRAAWWQGPEYQRYATAPDLPLLRVPLPGFDVPIHPLDVRDGR</sequence>
<accession>A0A918CDD1</accession>
<evidence type="ECO:0000313" key="1">
    <source>
        <dbReference type="EMBL" id="GGR15273.1"/>
    </source>
</evidence>
<protein>
    <submittedName>
        <fullName evidence="1">Uncharacterized protein</fullName>
    </submittedName>
</protein>
<proteinExistence type="predicted"/>
<dbReference type="AlphaFoldDB" id="A0A918CDD1"/>
<reference evidence="1" key="1">
    <citation type="journal article" date="2014" name="Int. J. Syst. Evol. Microbiol.">
        <title>Complete genome sequence of Corynebacterium casei LMG S-19264T (=DSM 44701T), isolated from a smear-ripened cheese.</title>
        <authorList>
            <consortium name="US DOE Joint Genome Institute (JGI-PGF)"/>
            <person name="Walter F."/>
            <person name="Albersmeier A."/>
            <person name="Kalinowski J."/>
            <person name="Ruckert C."/>
        </authorList>
    </citation>
    <scope>NUCLEOTIDE SEQUENCE</scope>
    <source>
        <strain evidence="1">JCM 31311</strain>
    </source>
</reference>
<evidence type="ECO:0000313" key="2">
    <source>
        <dbReference type="Proteomes" id="UP000603865"/>
    </source>
</evidence>
<gene>
    <name evidence="1" type="ORF">GCM10008957_30010</name>
</gene>
<dbReference type="Proteomes" id="UP000603865">
    <property type="component" value="Unassembled WGS sequence"/>
</dbReference>
<name>A0A918CDD1_9DEIO</name>